<accession>A0A495V6E8</accession>
<organism evidence="1 2">
    <name type="scientific">Thiocapsa rosea</name>
    <dbReference type="NCBI Taxonomy" id="69360"/>
    <lineage>
        <taxon>Bacteria</taxon>
        <taxon>Pseudomonadati</taxon>
        <taxon>Pseudomonadota</taxon>
        <taxon>Gammaproteobacteria</taxon>
        <taxon>Chromatiales</taxon>
        <taxon>Chromatiaceae</taxon>
        <taxon>Thiocapsa</taxon>
    </lineage>
</organism>
<proteinExistence type="predicted"/>
<reference evidence="1 2" key="1">
    <citation type="submission" date="2018-10" db="EMBL/GenBank/DDBJ databases">
        <title>Genomic Encyclopedia of Archaeal and Bacterial Type Strains, Phase II (KMG-II): from individual species to whole genera.</title>
        <authorList>
            <person name="Goeker M."/>
        </authorList>
    </citation>
    <scope>NUCLEOTIDE SEQUENCE [LARGE SCALE GENOMIC DNA]</scope>
    <source>
        <strain evidence="1 2">DSM 235</strain>
    </source>
</reference>
<protein>
    <submittedName>
        <fullName evidence="1">Uncharacterized protein</fullName>
    </submittedName>
</protein>
<evidence type="ECO:0000313" key="2">
    <source>
        <dbReference type="Proteomes" id="UP000274556"/>
    </source>
</evidence>
<gene>
    <name evidence="1" type="ORF">BDD21_1570</name>
</gene>
<evidence type="ECO:0000313" key="1">
    <source>
        <dbReference type="EMBL" id="RKT44193.1"/>
    </source>
</evidence>
<keyword evidence="2" id="KW-1185">Reference proteome</keyword>
<sequence>MANRETDQDLFFGLGAVGSALLICLSERDDVPVRFVVDAVNPDAARGTSET</sequence>
<comment type="caution">
    <text evidence="1">The sequence shown here is derived from an EMBL/GenBank/DDBJ whole genome shotgun (WGS) entry which is preliminary data.</text>
</comment>
<dbReference type="EMBL" id="RBXL01000001">
    <property type="protein sequence ID" value="RKT44193.1"/>
    <property type="molecule type" value="Genomic_DNA"/>
</dbReference>
<dbReference type="Proteomes" id="UP000274556">
    <property type="component" value="Unassembled WGS sequence"/>
</dbReference>
<dbReference type="AlphaFoldDB" id="A0A495V6E8"/>
<name>A0A495V6E8_9GAMM</name>